<dbReference type="AlphaFoldDB" id="D4JUG0"/>
<dbReference type="HOGENOM" id="CLU_2568761_0_0_9"/>
<dbReference type="EMBL" id="FP929044">
    <property type="protein sequence ID" value="CBK96729.1"/>
    <property type="molecule type" value="Genomic_DNA"/>
</dbReference>
<reference evidence="1 2" key="1">
    <citation type="submission" date="2010-03" db="EMBL/GenBank/DDBJ databases">
        <title>The genome sequence of Eubacterium siraeum 70/3.</title>
        <authorList>
            <consortium name="metaHIT consortium -- http://www.metahit.eu/"/>
            <person name="Pajon A."/>
            <person name="Turner K."/>
            <person name="Parkhill J."/>
            <person name="Duncan S."/>
            <person name="Flint H."/>
        </authorList>
    </citation>
    <scope>NUCLEOTIDE SEQUENCE [LARGE SCALE GENOMIC DNA]</scope>
    <source>
        <strain evidence="1 2">70/3</strain>
    </source>
</reference>
<evidence type="ECO:0000313" key="1">
    <source>
        <dbReference type="EMBL" id="CBK96729.1"/>
    </source>
</evidence>
<sequence>MQNNPESREYYKAFIKNFFERNGNKLREDLEKLYIVRGENCQRLEQQGRALEYDRVAVLYVSLTVLNHYRSNTSVNHYIGK</sequence>
<reference evidence="1 2" key="2">
    <citation type="submission" date="2010-03" db="EMBL/GenBank/DDBJ databases">
        <authorList>
            <person name="Pajon A."/>
        </authorList>
    </citation>
    <scope>NUCLEOTIDE SEQUENCE [LARGE SCALE GENOMIC DNA]</scope>
    <source>
        <strain evidence="1 2">70/3</strain>
    </source>
</reference>
<gene>
    <name evidence="1" type="ORF">EUS_16230</name>
</gene>
<accession>D4JUG0</accession>
<dbReference type="Proteomes" id="UP000008803">
    <property type="component" value="Chromosome"/>
</dbReference>
<dbReference type="BioCyc" id="ESIR657319:G136K-1373-MONOMER"/>
<dbReference type="KEGG" id="esu:EUS_16230"/>
<organism evidence="1 2">
    <name type="scientific">[Eubacterium] siraeum 70/3</name>
    <dbReference type="NCBI Taxonomy" id="657319"/>
    <lineage>
        <taxon>Bacteria</taxon>
        <taxon>Bacillati</taxon>
        <taxon>Bacillota</taxon>
        <taxon>Clostridia</taxon>
        <taxon>Eubacteriales</taxon>
        <taxon>Oscillospiraceae</taxon>
        <taxon>Oscillospiraceae incertae sedis</taxon>
    </lineage>
</organism>
<proteinExistence type="predicted"/>
<name>D4JUG0_9FIRM</name>
<protein>
    <submittedName>
        <fullName evidence="1">Uncharacterized protein</fullName>
    </submittedName>
</protein>
<evidence type="ECO:0000313" key="2">
    <source>
        <dbReference type="Proteomes" id="UP000008803"/>
    </source>
</evidence>